<evidence type="ECO:0000256" key="1">
    <source>
        <dbReference type="SAM" id="MobiDB-lite"/>
    </source>
</evidence>
<evidence type="ECO:0000313" key="3">
    <source>
        <dbReference type="WBParaSite" id="SSTP_0000968200.1"/>
    </source>
</evidence>
<dbReference type="AlphaFoldDB" id="A0A0K0EJP2"/>
<feature type="compositionally biased region" description="Basic and acidic residues" evidence="1">
    <location>
        <begin position="884"/>
        <end position="893"/>
    </location>
</feature>
<feature type="compositionally biased region" description="Pro residues" evidence="1">
    <location>
        <begin position="853"/>
        <end position="866"/>
    </location>
</feature>
<feature type="region of interest" description="Disordered" evidence="1">
    <location>
        <begin position="1132"/>
        <end position="1226"/>
    </location>
</feature>
<organism evidence="3">
    <name type="scientific">Strongyloides stercoralis</name>
    <name type="common">Threadworm</name>
    <dbReference type="NCBI Taxonomy" id="6248"/>
    <lineage>
        <taxon>Eukaryota</taxon>
        <taxon>Metazoa</taxon>
        <taxon>Ecdysozoa</taxon>
        <taxon>Nematoda</taxon>
        <taxon>Chromadorea</taxon>
        <taxon>Rhabditida</taxon>
        <taxon>Tylenchina</taxon>
        <taxon>Panagrolaimomorpha</taxon>
        <taxon>Strongyloidoidea</taxon>
        <taxon>Strongyloididae</taxon>
        <taxon>Strongyloides</taxon>
    </lineage>
</organism>
<proteinExistence type="predicted"/>
<evidence type="ECO:0000313" key="4">
    <source>
        <dbReference type="WBParaSite" id="TCONS_00010226.p1"/>
    </source>
</evidence>
<protein>
    <submittedName>
        <fullName evidence="4">Mediator complex subunit 1</fullName>
    </submittedName>
    <submittedName>
        <fullName evidence="3">Mediator of RNA polymerase II transcription subunit 14</fullName>
    </submittedName>
</protein>
<feature type="region of interest" description="Disordered" evidence="1">
    <location>
        <begin position="849"/>
        <end position="893"/>
    </location>
</feature>
<accession>A0A0K0EJP2</accession>
<feature type="region of interest" description="Disordered" evidence="1">
    <location>
        <begin position="1241"/>
        <end position="1267"/>
    </location>
</feature>
<reference evidence="3" key="1">
    <citation type="submission" date="2015-08" db="UniProtKB">
        <authorList>
            <consortium name="WormBaseParasite"/>
        </authorList>
    </citation>
    <scope>IDENTIFICATION</scope>
</reference>
<feature type="region of interest" description="Disordered" evidence="1">
    <location>
        <begin position="906"/>
        <end position="976"/>
    </location>
</feature>
<name>A0A0K0EJP2_STRER</name>
<feature type="region of interest" description="Disordered" evidence="1">
    <location>
        <begin position="653"/>
        <end position="731"/>
    </location>
</feature>
<dbReference type="Proteomes" id="UP000035681">
    <property type="component" value="Unplaced"/>
</dbReference>
<dbReference type="WBParaSite" id="SSTP_0000968200.1">
    <property type="protein sequence ID" value="SSTP_0000968200.1"/>
    <property type="gene ID" value="SSTP_0000968200"/>
</dbReference>
<dbReference type="WBParaSite" id="TCONS_00010226.p1">
    <property type="protein sequence ID" value="TCONS_00010226.p1"/>
    <property type="gene ID" value="XLOC_007929"/>
</dbReference>
<feature type="compositionally biased region" description="Low complexity" evidence="1">
    <location>
        <begin position="921"/>
        <end position="931"/>
    </location>
</feature>
<dbReference type="STRING" id="6248.A0A0K0EJP2"/>
<feature type="compositionally biased region" description="Polar residues" evidence="1">
    <location>
        <begin position="1083"/>
        <end position="1092"/>
    </location>
</feature>
<feature type="compositionally biased region" description="Basic residues" evidence="1">
    <location>
        <begin position="708"/>
        <end position="724"/>
    </location>
</feature>
<feature type="region of interest" description="Disordered" evidence="1">
    <location>
        <begin position="1039"/>
        <end position="1118"/>
    </location>
</feature>
<feature type="compositionally biased region" description="Low complexity" evidence="1">
    <location>
        <begin position="1196"/>
        <end position="1217"/>
    </location>
</feature>
<feature type="compositionally biased region" description="Basic and acidic residues" evidence="1">
    <location>
        <begin position="1039"/>
        <end position="1078"/>
    </location>
</feature>
<keyword evidence="2" id="KW-1185">Reference proteome</keyword>
<feature type="compositionally biased region" description="Low complexity" evidence="1">
    <location>
        <begin position="1139"/>
        <end position="1152"/>
    </location>
</feature>
<sequence>MAEGFQDDDEMSMENNMEKIRLAVSSYEIDQFSNKLQRNMMERRQHFDVKDRINIKNTIDFMKRNIPIDETLPLDRKLHAFAIANNFEIKCCDNEIYLSSPDFIMSVVVQNETVEDVEVTWFRCSGNGIIKGTTIKKLINENKFRILSQKIKLYLQTIDSSFTSDEKEKIFNILLQEDEEYANLSNGDLNSGPIGKFVRRTDIEPSYLCIFCDKVLLYQQNTIPEDTFKCFIEIVSDNTNPVLIESTNIKYAYMLRFSRPLLMFDGFIKELISYSCHDMGGSLKADVYTQILGITKRKKNLITNEKFQPTVRYLVDDELIYRNRDLVVNSVTFTVRNNLNHIIEIIRVQLLLNHLIESIKRDCVLEQFIMPKNICDININQPSYNILEFTLDTLNNMKLLLQIKVKTIDDIYVNGIFSNGDTLDPEYESIFLTVLLKSWSIPLSILALMKKLGFDTKYNFNINCLKKQSFSEISKVGNAWHYFLKFTKKWQKKKLKKMKLSISNIFIDNPVLLNGKAVDILGTLIPIQSDIDMTYLKPKQALYPSHPSNVNNSQRISFNKNIQKQNVVDVLPIKPKSDLEAMAEIGQNLSKDNNSFSQKGGLTKYSDNIIKTPTVIGKYPVQNDTSQFVPPINSSGNVQGYQQNLSLKNIVPTSSVNSSTQNPSHTKHKKSKNKKPDFTEGVFKVPNINILPTSSLPQQPFPEEGEIKKHKKDSVNKKSKKVKKSVLSEPLASVTHQQDSLKVTFSRLPLESHPNKIVDDPSLNSTMKASPTFSTKVDFKIKHEVLPEEKNLAIEKNKELLESVKAKSKLKKMLENSNQSIRGKLGKNMNDIACEVEIDKALKQEAVISPPSISIPPPGSNEPPPNSELKIKIKRPKITIKNLEPPKPREVQEVKEVKEEVLPKIVDLSTPSPKIKEQPIKKGGIILSKSKSTVDSREKKSNKRKATDHTPSPRSKSSKKDKLDLNPPPLLEQAPADTFNAIGKKNAFDLLKNFRIPKLEGKEEKVIEKPIEKPVEKPIEKNEKIEKIDKIEKIKEKVDKNKDIKFKERHKERDREREREKERERCRDKYIKERESSKRKSLSPINRGNIVSPSKIPKLENYSSSIKPSNDKTTTSTTDITKLVGFIPLAAIKPSTHPSLSQNRHSSRSHSNSSDHYRAGNYSSHSRKSSVNDNHHSSSRSHHASSSSHNNHRSLSKSSILPKSPLTSPTSTSSGSKWVKMSQPVQQPMQIQTKILDQRIRNEQQGKQMFVTREPSPCDLTIDESDN</sequence>
<evidence type="ECO:0000313" key="2">
    <source>
        <dbReference type="Proteomes" id="UP000035681"/>
    </source>
</evidence>